<dbReference type="InterPro" id="IPR058061">
    <property type="entry name" value="SCO4848-like"/>
</dbReference>
<accession>A0A1H9S8S2</accession>
<dbReference type="Pfam" id="PF26606">
    <property type="entry name" value="SCO4848"/>
    <property type="match status" value="1"/>
</dbReference>
<evidence type="ECO:0000256" key="1">
    <source>
        <dbReference type="SAM" id="Phobius"/>
    </source>
</evidence>
<feature type="transmembrane region" description="Helical" evidence="1">
    <location>
        <begin position="7"/>
        <end position="28"/>
    </location>
</feature>
<dbReference type="STRING" id="155974.SAMN04487818_105314"/>
<dbReference type="RefSeq" id="WP_092777916.1">
    <property type="nucleotide sequence ID" value="NZ_FOGI01000005.1"/>
</dbReference>
<sequence length="70" mass="7998">MSRRSALFLVGFGVWSWVIWPMFLRNIWVDPRSFAPGPTGFFVVHALLTAASLLFGTMIGVIGWRAWRRS</sequence>
<reference evidence="3" key="1">
    <citation type="submission" date="2016-10" db="EMBL/GenBank/DDBJ databases">
        <authorList>
            <person name="Varghese N."/>
            <person name="Submissions S."/>
        </authorList>
    </citation>
    <scope>NUCLEOTIDE SEQUENCE [LARGE SCALE GENOMIC DNA]</scope>
    <source>
        <strain evidence="3">DSM 44260</strain>
    </source>
</reference>
<evidence type="ECO:0000313" key="2">
    <source>
        <dbReference type="EMBL" id="SER80995.1"/>
    </source>
</evidence>
<keyword evidence="1" id="KW-0812">Transmembrane</keyword>
<evidence type="ECO:0000313" key="3">
    <source>
        <dbReference type="Proteomes" id="UP000199051"/>
    </source>
</evidence>
<organism evidence="2 3">
    <name type="scientific">Actinokineospora terrae</name>
    <dbReference type="NCBI Taxonomy" id="155974"/>
    <lineage>
        <taxon>Bacteria</taxon>
        <taxon>Bacillati</taxon>
        <taxon>Actinomycetota</taxon>
        <taxon>Actinomycetes</taxon>
        <taxon>Pseudonocardiales</taxon>
        <taxon>Pseudonocardiaceae</taxon>
        <taxon>Actinokineospora</taxon>
    </lineage>
</organism>
<dbReference type="AlphaFoldDB" id="A0A1H9S8S2"/>
<keyword evidence="1" id="KW-1133">Transmembrane helix</keyword>
<dbReference type="EMBL" id="FOGI01000005">
    <property type="protein sequence ID" value="SER80995.1"/>
    <property type="molecule type" value="Genomic_DNA"/>
</dbReference>
<feature type="transmembrane region" description="Helical" evidence="1">
    <location>
        <begin position="40"/>
        <end position="64"/>
    </location>
</feature>
<dbReference type="Proteomes" id="UP000199051">
    <property type="component" value="Unassembled WGS sequence"/>
</dbReference>
<keyword evidence="1" id="KW-0472">Membrane</keyword>
<name>A0A1H9S8S2_9PSEU</name>
<proteinExistence type="predicted"/>
<evidence type="ECO:0008006" key="4">
    <source>
        <dbReference type="Google" id="ProtNLM"/>
    </source>
</evidence>
<protein>
    <recommendedName>
        <fullName evidence="4">Integral membrane protein</fullName>
    </recommendedName>
</protein>
<dbReference type="NCBIfam" id="NF046117">
    <property type="entry name" value="SCO4848_fam"/>
    <property type="match status" value="1"/>
</dbReference>
<gene>
    <name evidence="2" type="ORF">SAMN04487818_105314</name>
</gene>
<keyword evidence="3" id="KW-1185">Reference proteome</keyword>